<feature type="transmembrane region" description="Helical" evidence="4">
    <location>
        <begin position="162"/>
        <end position="183"/>
    </location>
</feature>
<evidence type="ECO:0000256" key="1">
    <source>
        <dbReference type="ARBA" id="ARBA00012528"/>
    </source>
</evidence>
<dbReference type="NCBIfam" id="TIGR00254">
    <property type="entry name" value="GGDEF"/>
    <property type="match status" value="1"/>
</dbReference>
<dbReference type="CDD" id="cd01949">
    <property type="entry name" value="GGDEF"/>
    <property type="match status" value="1"/>
</dbReference>
<name>A0ABT9GZN6_9GAMM</name>
<evidence type="ECO:0000256" key="3">
    <source>
        <dbReference type="SAM" id="MobiDB-lite"/>
    </source>
</evidence>
<protein>
    <recommendedName>
        <fullName evidence="1">diguanylate cyclase</fullName>
        <ecNumber evidence="1">2.7.7.65</ecNumber>
    </recommendedName>
</protein>
<evidence type="ECO:0000256" key="2">
    <source>
        <dbReference type="ARBA" id="ARBA00034247"/>
    </source>
</evidence>
<keyword evidence="4" id="KW-1133">Transmembrane helix</keyword>
<gene>
    <name evidence="6" type="ORF">Q3O60_08070</name>
</gene>
<sequence>MSLNQNEVSLHLLVLAPLFLLALASWFYPELALFDALPFPLTAYLVLAFVASLALLMRQTDWLYWLAFLTGHYWVVQAGLQQPLTQPDVAALYFFLPLFSVTYLWLLAILPRPPLWTKAGILLLLITLLAPGLLLLLPLAAWTSSWPDYHQLLLPLSQSSPLMWGQLGYITFISCLWLAVLSYRQFKSHTLAQFAVLLALLLFNIGFMQPDMSGWATIAASTTLLLSLAMHMLQLAYIDELTQLPQRRALLAHLNRLGKKSAVTMLDVDHFKKFNDTYGHDVGDQVLRLLGAILAKQPGMTAYRYGGEEFTLVFHHANPKRLQEQLEQVRQQVADYPLVVRQAERPKDTQQGKQQRGQAGKTKTVQITISLGCAIRLKGEKPELLLKRADQALYKAKKKGRNCVVIAS</sequence>
<feature type="transmembrane region" description="Helical" evidence="4">
    <location>
        <begin position="12"/>
        <end position="29"/>
    </location>
</feature>
<feature type="transmembrane region" description="Helical" evidence="4">
    <location>
        <begin position="41"/>
        <end position="57"/>
    </location>
</feature>
<keyword evidence="7" id="KW-1185">Reference proteome</keyword>
<dbReference type="InterPro" id="IPR050469">
    <property type="entry name" value="Diguanylate_Cyclase"/>
</dbReference>
<evidence type="ECO:0000259" key="5">
    <source>
        <dbReference type="PROSITE" id="PS50887"/>
    </source>
</evidence>
<dbReference type="InterPro" id="IPR000160">
    <property type="entry name" value="GGDEF_dom"/>
</dbReference>
<dbReference type="PANTHER" id="PTHR45138">
    <property type="entry name" value="REGULATORY COMPONENTS OF SENSORY TRANSDUCTION SYSTEM"/>
    <property type="match status" value="1"/>
</dbReference>
<dbReference type="SUPFAM" id="SSF55073">
    <property type="entry name" value="Nucleotide cyclase"/>
    <property type="match status" value="1"/>
</dbReference>
<comment type="caution">
    <text evidence="6">The sequence shown here is derived from an EMBL/GenBank/DDBJ whole genome shotgun (WGS) entry which is preliminary data.</text>
</comment>
<dbReference type="EMBL" id="JAUZVZ010000009">
    <property type="protein sequence ID" value="MDP4536140.1"/>
    <property type="molecule type" value="Genomic_DNA"/>
</dbReference>
<dbReference type="EC" id="2.7.7.65" evidence="1"/>
<keyword evidence="4" id="KW-0472">Membrane</keyword>
<accession>A0ABT9GZN6</accession>
<organism evidence="6 7">
    <name type="scientific">Alkalimonas collagenimarina</name>
    <dbReference type="NCBI Taxonomy" id="400390"/>
    <lineage>
        <taxon>Bacteria</taxon>
        <taxon>Pseudomonadati</taxon>
        <taxon>Pseudomonadota</taxon>
        <taxon>Gammaproteobacteria</taxon>
        <taxon>Alkalimonas</taxon>
    </lineage>
</organism>
<feature type="transmembrane region" description="Helical" evidence="4">
    <location>
        <begin position="214"/>
        <end position="238"/>
    </location>
</feature>
<dbReference type="RefSeq" id="WP_305893405.1">
    <property type="nucleotide sequence ID" value="NZ_JAUZVZ010000009.1"/>
</dbReference>
<dbReference type="PANTHER" id="PTHR45138:SF9">
    <property type="entry name" value="DIGUANYLATE CYCLASE DGCM-RELATED"/>
    <property type="match status" value="1"/>
</dbReference>
<keyword evidence="6" id="KW-0548">Nucleotidyltransferase</keyword>
<feature type="transmembrane region" description="Helical" evidence="4">
    <location>
        <begin position="92"/>
        <end position="110"/>
    </location>
</feature>
<evidence type="ECO:0000313" key="7">
    <source>
        <dbReference type="Proteomes" id="UP001231616"/>
    </source>
</evidence>
<feature type="compositionally biased region" description="Low complexity" evidence="3">
    <location>
        <begin position="351"/>
        <end position="361"/>
    </location>
</feature>
<dbReference type="InterPro" id="IPR029787">
    <property type="entry name" value="Nucleotide_cyclase"/>
</dbReference>
<feature type="transmembrane region" description="Helical" evidence="4">
    <location>
        <begin position="190"/>
        <end position="208"/>
    </location>
</feature>
<dbReference type="Pfam" id="PF00990">
    <property type="entry name" value="GGDEF"/>
    <property type="match status" value="1"/>
</dbReference>
<dbReference type="GO" id="GO:0052621">
    <property type="term" value="F:diguanylate cyclase activity"/>
    <property type="evidence" value="ECO:0007669"/>
    <property type="project" value="UniProtKB-EC"/>
</dbReference>
<keyword evidence="6" id="KW-0808">Transferase</keyword>
<feature type="region of interest" description="Disordered" evidence="3">
    <location>
        <begin position="341"/>
        <end position="361"/>
    </location>
</feature>
<dbReference type="InterPro" id="IPR043128">
    <property type="entry name" value="Rev_trsase/Diguanyl_cyclase"/>
</dbReference>
<feature type="domain" description="GGDEF" evidence="5">
    <location>
        <begin position="259"/>
        <end position="408"/>
    </location>
</feature>
<feature type="transmembrane region" description="Helical" evidence="4">
    <location>
        <begin position="122"/>
        <end position="142"/>
    </location>
</feature>
<feature type="transmembrane region" description="Helical" evidence="4">
    <location>
        <begin position="62"/>
        <end position="80"/>
    </location>
</feature>
<dbReference type="Proteomes" id="UP001231616">
    <property type="component" value="Unassembled WGS sequence"/>
</dbReference>
<evidence type="ECO:0000256" key="4">
    <source>
        <dbReference type="SAM" id="Phobius"/>
    </source>
</evidence>
<dbReference type="Gene3D" id="3.30.70.270">
    <property type="match status" value="1"/>
</dbReference>
<evidence type="ECO:0000313" key="6">
    <source>
        <dbReference type="EMBL" id="MDP4536140.1"/>
    </source>
</evidence>
<dbReference type="PROSITE" id="PS50887">
    <property type="entry name" value="GGDEF"/>
    <property type="match status" value="1"/>
</dbReference>
<keyword evidence="4" id="KW-0812">Transmembrane</keyword>
<comment type="catalytic activity">
    <reaction evidence="2">
        <text>2 GTP = 3',3'-c-di-GMP + 2 diphosphate</text>
        <dbReference type="Rhea" id="RHEA:24898"/>
        <dbReference type="ChEBI" id="CHEBI:33019"/>
        <dbReference type="ChEBI" id="CHEBI:37565"/>
        <dbReference type="ChEBI" id="CHEBI:58805"/>
        <dbReference type="EC" id="2.7.7.65"/>
    </reaction>
</comment>
<proteinExistence type="predicted"/>
<reference evidence="6 7" key="1">
    <citation type="submission" date="2023-08" db="EMBL/GenBank/DDBJ databases">
        <authorList>
            <person name="Joshi A."/>
            <person name="Thite S."/>
        </authorList>
    </citation>
    <scope>NUCLEOTIDE SEQUENCE [LARGE SCALE GENOMIC DNA]</scope>
    <source>
        <strain evidence="6 7">AC40</strain>
    </source>
</reference>
<dbReference type="SMART" id="SM00267">
    <property type="entry name" value="GGDEF"/>
    <property type="match status" value="1"/>
</dbReference>